<feature type="transmembrane region" description="Helical" evidence="5">
    <location>
        <begin position="264"/>
        <end position="282"/>
    </location>
</feature>
<dbReference type="Proteomes" id="UP000014760">
    <property type="component" value="Unassembled WGS sequence"/>
</dbReference>
<evidence type="ECO:0000313" key="8">
    <source>
        <dbReference type="EnsemblMetazoa" id="CapteP215640"/>
    </source>
</evidence>
<evidence type="ECO:0000256" key="1">
    <source>
        <dbReference type="ARBA" id="ARBA00004370"/>
    </source>
</evidence>
<comment type="subcellular location">
    <subcellularLocation>
        <location evidence="1">Membrane</location>
    </subcellularLocation>
</comment>
<evidence type="ECO:0000313" key="9">
    <source>
        <dbReference type="Proteomes" id="UP000014760"/>
    </source>
</evidence>
<dbReference type="OrthoDB" id="9863803at2759"/>
<feature type="domain" description="G-protein coupled receptors family 1 profile" evidence="6">
    <location>
        <begin position="148"/>
        <end position="280"/>
    </location>
</feature>
<dbReference type="EnsemblMetazoa" id="CapteT215640">
    <property type="protein sequence ID" value="CapteP215640"/>
    <property type="gene ID" value="CapteG215640"/>
</dbReference>
<evidence type="ECO:0000256" key="4">
    <source>
        <dbReference type="ARBA" id="ARBA00023136"/>
    </source>
</evidence>
<reference evidence="7 9" key="2">
    <citation type="journal article" date="2013" name="Nature">
        <title>Insights into bilaterian evolution from three spiralian genomes.</title>
        <authorList>
            <person name="Simakov O."/>
            <person name="Marletaz F."/>
            <person name="Cho S.J."/>
            <person name="Edsinger-Gonzales E."/>
            <person name="Havlak P."/>
            <person name="Hellsten U."/>
            <person name="Kuo D.H."/>
            <person name="Larsson T."/>
            <person name="Lv J."/>
            <person name="Arendt D."/>
            <person name="Savage R."/>
            <person name="Osoegawa K."/>
            <person name="de Jong P."/>
            <person name="Grimwood J."/>
            <person name="Chapman J.A."/>
            <person name="Shapiro H."/>
            <person name="Aerts A."/>
            <person name="Otillar R.P."/>
            <person name="Terry A.Y."/>
            <person name="Boore J.L."/>
            <person name="Grigoriev I.V."/>
            <person name="Lindberg D.R."/>
            <person name="Seaver E.C."/>
            <person name="Weisblat D.A."/>
            <person name="Putnam N.H."/>
            <person name="Rokhsar D.S."/>
        </authorList>
    </citation>
    <scope>NUCLEOTIDE SEQUENCE</scope>
    <source>
        <strain evidence="7 9">I ESC-2004</strain>
    </source>
</reference>
<dbReference type="EMBL" id="KB311612">
    <property type="protein sequence ID" value="ELT88934.1"/>
    <property type="molecule type" value="Genomic_DNA"/>
</dbReference>
<reference evidence="9" key="1">
    <citation type="submission" date="2012-12" db="EMBL/GenBank/DDBJ databases">
        <authorList>
            <person name="Hellsten U."/>
            <person name="Grimwood J."/>
            <person name="Chapman J.A."/>
            <person name="Shapiro H."/>
            <person name="Aerts A."/>
            <person name="Otillar R.P."/>
            <person name="Terry A.Y."/>
            <person name="Boore J.L."/>
            <person name="Simakov O."/>
            <person name="Marletaz F."/>
            <person name="Cho S.-J."/>
            <person name="Edsinger-Gonzales E."/>
            <person name="Havlak P."/>
            <person name="Kuo D.-H."/>
            <person name="Larsson T."/>
            <person name="Lv J."/>
            <person name="Arendt D."/>
            <person name="Savage R."/>
            <person name="Osoegawa K."/>
            <person name="de Jong P."/>
            <person name="Lindberg D.R."/>
            <person name="Seaver E.C."/>
            <person name="Weisblat D.A."/>
            <person name="Putnam N.H."/>
            <person name="Grigoriev I.V."/>
            <person name="Rokhsar D.S."/>
        </authorList>
    </citation>
    <scope>NUCLEOTIDE SEQUENCE</scope>
    <source>
        <strain evidence="9">I ESC-2004</strain>
    </source>
</reference>
<keyword evidence="2 5" id="KW-0812">Transmembrane</keyword>
<gene>
    <name evidence="7" type="ORF">CAPTEDRAFT_215640</name>
</gene>
<dbReference type="GO" id="GO:0016020">
    <property type="term" value="C:membrane"/>
    <property type="evidence" value="ECO:0007669"/>
    <property type="project" value="UniProtKB-SubCell"/>
</dbReference>
<dbReference type="SUPFAM" id="SSF81321">
    <property type="entry name" value="Family A G protein-coupled receptor-like"/>
    <property type="match status" value="1"/>
</dbReference>
<evidence type="ECO:0000256" key="3">
    <source>
        <dbReference type="ARBA" id="ARBA00022989"/>
    </source>
</evidence>
<name>R7T617_CAPTE</name>
<feature type="transmembrane region" description="Helical" evidence="5">
    <location>
        <begin position="222"/>
        <end position="244"/>
    </location>
</feature>
<sequence>METTTEEMPQEETANVKLAILLHYRRQFTHLGCHGNAETHPQEFNQHIHRQFVLVRFPFGPLDNSISAATSVAAVERYRPNIHRNHLSSCSSHGHLFLCVQCEHIPRWRGSCLRNIGSALLQKPNDDKENTHRIGRHLVSSVLTITACAIITVQINSGFEMLTYSYELLPEKFISYFSTPMLIISIATNAILYAVIIIAFCKSTKKIQPSSTSELRNRRMTRMITMVIGLLLLGNIPIITVATQSRNIGSQSEYFNSLKMFDDIALLLMIIPTSLNNCIYVWQLPDFKNALMKLLFCHWNTRVEPTIK</sequence>
<proteinExistence type="predicted"/>
<dbReference type="AlphaFoldDB" id="R7T617"/>
<dbReference type="InterPro" id="IPR017452">
    <property type="entry name" value="GPCR_Rhodpsn_7TM"/>
</dbReference>
<dbReference type="PROSITE" id="PS50262">
    <property type="entry name" value="G_PROTEIN_RECEP_F1_2"/>
    <property type="match status" value="1"/>
</dbReference>
<evidence type="ECO:0000313" key="7">
    <source>
        <dbReference type="EMBL" id="ELT88934.1"/>
    </source>
</evidence>
<feature type="transmembrane region" description="Helical" evidence="5">
    <location>
        <begin position="179"/>
        <end position="201"/>
    </location>
</feature>
<protein>
    <recommendedName>
        <fullName evidence="6">G-protein coupled receptors family 1 profile domain-containing protein</fullName>
    </recommendedName>
</protein>
<evidence type="ECO:0000256" key="5">
    <source>
        <dbReference type="SAM" id="Phobius"/>
    </source>
</evidence>
<keyword evidence="4 5" id="KW-0472">Membrane</keyword>
<organism evidence="7">
    <name type="scientific">Capitella teleta</name>
    <name type="common">Polychaete worm</name>
    <dbReference type="NCBI Taxonomy" id="283909"/>
    <lineage>
        <taxon>Eukaryota</taxon>
        <taxon>Metazoa</taxon>
        <taxon>Spiralia</taxon>
        <taxon>Lophotrochozoa</taxon>
        <taxon>Annelida</taxon>
        <taxon>Polychaeta</taxon>
        <taxon>Sedentaria</taxon>
        <taxon>Scolecida</taxon>
        <taxon>Capitellidae</taxon>
        <taxon>Capitella</taxon>
    </lineage>
</organism>
<keyword evidence="3 5" id="KW-1133">Transmembrane helix</keyword>
<evidence type="ECO:0000256" key="2">
    <source>
        <dbReference type="ARBA" id="ARBA00022692"/>
    </source>
</evidence>
<feature type="transmembrane region" description="Helical" evidence="5">
    <location>
        <begin position="138"/>
        <end position="159"/>
    </location>
</feature>
<dbReference type="Gene3D" id="1.20.1070.10">
    <property type="entry name" value="Rhodopsin 7-helix transmembrane proteins"/>
    <property type="match status" value="1"/>
</dbReference>
<keyword evidence="9" id="KW-1185">Reference proteome</keyword>
<accession>R7T617</accession>
<evidence type="ECO:0000259" key="6">
    <source>
        <dbReference type="PROSITE" id="PS50262"/>
    </source>
</evidence>
<dbReference type="HOGENOM" id="CLU_063530_0_0_1"/>
<dbReference type="EMBL" id="AMQN01015114">
    <property type="status" value="NOT_ANNOTATED_CDS"/>
    <property type="molecule type" value="Genomic_DNA"/>
</dbReference>
<reference evidence="8" key="3">
    <citation type="submission" date="2015-06" db="UniProtKB">
        <authorList>
            <consortium name="EnsemblMetazoa"/>
        </authorList>
    </citation>
    <scope>IDENTIFICATION</scope>
</reference>